<name>A0A0L6UVR1_9BASI</name>
<gene>
    <name evidence="3" type="ORF">VP01_34g2</name>
</gene>
<sequence>MVIALPTLSFMNRLLISLPYHHRLPRKDGAVGASSMSSGCQSQYITQINYLIHLAFFFLFFTALTLDRSPEYYVCAANHAHAVASGRMNSPSIIIFRINPLPPTITFLHSSSQTITHETNPRHHVQPSTEFYKHPRKIELHAKTIFKKLSYDPESDSSVLHCKPKAPPELHAPSQTDSCARPTHHWPLPPTTSTLTISGFSHPERHDIL</sequence>
<accession>A0A0L6UVR1</accession>
<keyword evidence="2" id="KW-1133">Transmembrane helix</keyword>
<reference evidence="3 4" key="1">
    <citation type="submission" date="2015-08" db="EMBL/GenBank/DDBJ databases">
        <title>Next Generation Sequencing and Analysis of the Genome of Puccinia sorghi L Schw, the Causal Agent of Maize Common Rust.</title>
        <authorList>
            <person name="Rochi L."/>
            <person name="Burguener G."/>
            <person name="Darino M."/>
            <person name="Turjanski A."/>
            <person name="Kreff E."/>
            <person name="Dieguez M.J."/>
            <person name="Sacco F."/>
        </authorList>
    </citation>
    <scope>NUCLEOTIDE SEQUENCE [LARGE SCALE GENOMIC DNA]</scope>
    <source>
        <strain evidence="3 4">RO10H11247</strain>
    </source>
</reference>
<evidence type="ECO:0000313" key="4">
    <source>
        <dbReference type="Proteomes" id="UP000037035"/>
    </source>
</evidence>
<dbReference type="VEuPathDB" id="FungiDB:VP01_34g2"/>
<feature type="transmembrane region" description="Helical" evidence="2">
    <location>
        <begin position="44"/>
        <end position="64"/>
    </location>
</feature>
<organism evidence="3 4">
    <name type="scientific">Puccinia sorghi</name>
    <dbReference type="NCBI Taxonomy" id="27349"/>
    <lineage>
        <taxon>Eukaryota</taxon>
        <taxon>Fungi</taxon>
        <taxon>Dikarya</taxon>
        <taxon>Basidiomycota</taxon>
        <taxon>Pucciniomycotina</taxon>
        <taxon>Pucciniomycetes</taxon>
        <taxon>Pucciniales</taxon>
        <taxon>Pucciniaceae</taxon>
        <taxon>Puccinia</taxon>
    </lineage>
</organism>
<keyword evidence="4" id="KW-1185">Reference proteome</keyword>
<feature type="region of interest" description="Disordered" evidence="1">
    <location>
        <begin position="157"/>
        <end position="209"/>
    </location>
</feature>
<comment type="caution">
    <text evidence="3">The sequence shown here is derived from an EMBL/GenBank/DDBJ whole genome shotgun (WGS) entry which is preliminary data.</text>
</comment>
<dbReference type="Proteomes" id="UP000037035">
    <property type="component" value="Unassembled WGS sequence"/>
</dbReference>
<evidence type="ECO:0000256" key="2">
    <source>
        <dbReference type="SAM" id="Phobius"/>
    </source>
</evidence>
<dbReference type="AlphaFoldDB" id="A0A0L6UVR1"/>
<evidence type="ECO:0000256" key="1">
    <source>
        <dbReference type="SAM" id="MobiDB-lite"/>
    </source>
</evidence>
<keyword evidence="2" id="KW-0812">Transmembrane</keyword>
<keyword evidence="2" id="KW-0472">Membrane</keyword>
<protein>
    <submittedName>
        <fullName evidence="3">Uncharacterized protein</fullName>
    </submittedName>
</protein>
<evidence type="ECO:0000313" key="3">
    <source>
        <dbReference type="EMBL" id="KNZ52613.1"/>
    </source>
</evidence>
<dbReference type="EMBL" id="LAVV01008502">
    <property type="protein sequence ID" value="KNZ52613.1"/>
    <property type="molecule type" value="Genomic_DNA"/>
</dbReference>
<proteinExistence type="predicted"/>